<name>A0A5Q4YZH5_9GAMM</name>
<reference evidence="1" key="1">
    <citation type="submission" date="2019-09" db="EMBL/GenBank/DDBJ databases">
        <authorList>
            <person name="Hjerde E."/>
        </authorList>
    </citation>
    <scope>NUCLEOTIDE SEQUENCE</scope>
    <source>
        <strain evidence="1">06/09/160</strain>
    </source>
</reference>
<accession>A0A5Q4YZH5</accession>
<dbReference type="EMBL" id="LR721750">
    <property type="protein sequence ID" value="VVV03983.1"/>
    <property type="molecule type" value="Genomic_DNA"/>
</dbReference>
<proteinExistence type="predicted"/>
<protein>
    <recommendedName>
        <fullName evidence="2">DUF2971 domain-containing protein</fullName>
    </recommendedName>
</protein>
<evidence type="ECO:0000313" key="1">
    <source>
        <dbReference type="EMBL" id="VVV03983.1"/>
    </source>
</evidence>
<sequence length="249" mass="29392">MRYDDKTKQMVLTENTIGTITDDTYVWRICSAKYLKQDIEQDLNTLVMPCYDTQNDTLENPLRDSMMGLDGQKYQLFIDMMSTYYTQCWSLNDSLDWEHFGTNGDKIRIKCKANTLFDRLMNISDKFYSLNYYMGVINYSDPQGIKDRYHTGDFESFLDANGTKLVESIMTIQERWEIEEEVRLLYIYQPQANNTFPTTHKIHGNINQFCGHIFDWQDVIEEYEMCPDNQNDNSELEGWLKAYGAKKKS</sequence>
<gene>
    <name evidence="1" type="ORF">AW0309160_01366</name>
</gene>
<organism evidence="1">
    <name type="scientific">Aliivibrio wodanis</name>
    <dbReference type="NCBI Taxonomy" id="80852"/>
    <lineage>
        <taxon>Bacteria</taxon>
        <taxon>Pseudomonadati</taxon>
        <taxon>Pseudomonadota</taxon>
        <taxon>Gammaproteobacteria</taxon>
        <taxon>Vibrionales</taxon>
        <taxon>Vibrionaceae</taxon>
        <taxon>Aliivibrio</taxon>
    </lineage>
</organism>
<evidence type="ECO:0008006" key="2">
    <source>
        <dbReference type="Google" id="ProtNLM"/>
    </source>
</evidence>
<dbReference type="AlphaFoldDB" id="A0A5Q4YZH5"/>